<dbReference type="AlphaFoldDB" id="A0A8S1F1G1"/>
<evidence type="ECO:0000256" key="4">
    <source>
        <dbReference type="ARBA" id="ARBA00022692"/>
    </source>
</evidence>
<dbReference type="Pfam" id="PF05620">
    <property type="entry name" value="TMEM208_SND2"/>
    <property type="match status" value="1"/>
</dbReference>
<organism evidence="9 10">
    <name type="scientific">Caenorhabditis bovis</name>
    <dbReference type="NCBI Taxonomy" id="2654633"/>
    <lineage>
        <taxon>Eukaryota</taxon>
        <taxon>Metazoa</taxon>
        <taxon>Ecdysozoa</taxon>
        <taxon>Nematoda</taxon>
        <taxon>Chromadorea</taxon>
        <taxon>Rhabditida</taxon>
        <taxon>Rhabditina</taxon>
        <taxon>Rhabditomorpha</taxon>
        <taxon>Rhabditoidea</taxon>
        <taxon>Rhabditidae</taxon>
        <taxon>Peloderinae</taxon>
        <taxon>Caenorhabditis</taxon>
    </lineage>
</organism>
<dbReference type="PANTHER" id="PTHR13505">
    <property type="entry name" value="TRANSMEMBRANE PROTEIN 208"/>
    <property type="match status" value="1"/>
</dbReference>
<keyword evidence="10" id="KW-1185">Reference proteome</keyword>
<feature type="transmembrane region" description="Helical" evidence="8">
    <location>
        <begin position="47"/>
        <end position="66"/>
    </location>
</feature>
<protein>
    <recommendedName>
        <fullName evidence="3">Transmembrane protein 208</fullName>
    </recommendedName>
</protein>
<evidence type="ECO:0000256" key="7">
    <source>
        <dbReference type="ARBA" id="ARBA00023136"/>
    </source>
</evidence>
<dbReference type="GO" id="GO:0006624">
    <property type="term" value="P:vacuolar protein processing"/>
    <property type="evidence" value="ECO:0007669"/>
    <property type="project" value="TreeGrafter"/>
</dbReference>
<evidence type="ECO:0000313" key="9">
    <source>
        <dbReference type="EMBL" id="CAB3407807.1"/>
    </source>
</evidence>
<evidence type="ECO:0000256" key="6">
    <source>
        <dbReference type="ARBA" id="ARBA00022989"/>
    </source>
</evidence>
<evidence type="ECO:0000256" key="3">
    <source>
        <dbReference type="ARBA" id="ARBA00015033"/>
    </source>
</evidence>
<keyword evidence="5" id="KW-0256">Endoplasmic reticulum</keyword>
<proteinExistence type="inferred from homology"/>
<keyword evidence="6 8" id="KW-1133">Transmembrane helix</keyword>
<dbReference type="InterPro" id="IPR008506">
    <property type="entry name" value="SND2/TMEM208"/>
</dbReference>
<accession>A0A8S1F1G1</accession>
<gene>
    <name evidence="9" type="ORF">CBOVIS_LOCUS9674</name>
</gene>
<keyword evidence="4 8" id="KW-0812">Transmembrane</keyword>
<evidence type="ECO:0000256" key="8">
    <source>
        <dbReference type="SAM" id="Phobius"/>
    </source>
</evidence>
<dbReference type="EMBL" id="CADEPM010000006">
    <property type="protein sequence ID" value="CAB3407807.1"/>
    <property type="molecule type" value="Genomic_DNA"/>
</dbReference>
<comment type="caution">
    <text evidence="9">The sequence shown here is derived from an EMBL/GenBank/DDBJ whole genome shotgun (WGS) entry which is preliminary data.</text>
</comment>
<evidence type="ECO:0000256" key="2">
    <source>
        <dbReference type="ARBA" id="ARBA00009950"/>
    </source>
</evidence>
<reference evidence="9 10" key="1">
    <citation type="submission" date="2020-04" db="EMBL/GenBank/DDBJ databases">
        <authorList>
            <person name="Laetsch R D."/>
            <person name="Stevens L."/>
            <person name="Kumar S."/>
            <person name="Blaxter L. M."/>
        </authorList>
    </citation>
    <scope>NUCLEOTIDE SEQUENCE [LARGE SCALE GENOMIC DNA]</scope>
</reference>
<evidence type="ECO:0000256" key="5">
    <source>
        <dbReference type="ARBA" id="ARBA00022824"/>
    </source>
</evidence>
<evidence type="ECO:0000256" key="1">
    <source>
        <dbReference type="ARBA" id="ARBA00004477"/>
    </source>
</evidence>
<feature type="transmembrane region" description="Helical" evidence="8">
    <location>
        <begin position="116"/>
        <end position="141"/>
    </location>
</feature>
<dbReference type="PANTHER" id="PTHR13505:SF7">
    <property type="entry name" value="TRANSMEMBRANE PROTEIN 208"/>
    <property type="match status" value="1"/>
</dbReference>
<comment type="subcellular location">
    <subcellularLocation>
        <location evidence="1">Endoplasmic reticulum membrane</location>
        <topology evidence="1">Multi-pass membrane protein</topology>
    </subcellularLocation>
</comment>
<evidence type="ECO:0000313" key="10">
    <source>
        <dbReference type="Proteomes" id="UP000494206"/>
    </source>
</evidence>
<dbReference type="OrthoDB" id="10012212at2759"/>
<dbReference type="GO" id="GO:0005773">
    <property type="term" value="C:vacuole"/>
    <property type="evidence" value="ECO:0007669"/>
    <property type="project" value="GOC"/>
</dbReference>
<dbReference type="Proteomes" id="UP000494206">
    <property type="component" value="Unassembled WGS sequence"/>
</dbReference>
<keyword evidence="7 8" id="KW-0472">Membrane</keyword>
<name>A0A8S1F1G1_9PELO</name>
<feature type="transmembrane region" description="Helical" evidence="8">
    <location>
        <begin position="20"/>
        <end position="41"/>
    </location>
</feature>
<dbReference type="GO" id="GO:0005789">
    <property type="term" value="C:endoplasmic reticulum membrane"/>
    <property type="evidence" value="ECO:0007669"/>
    <property type="project" value="UniProtKB-SubCell"/>
</dbReference>
<sequence>MVKQATKGQKVIYEENQQTIFYYSTAVLISILIRALVEFIFGSFETSFVSLFAVSIFIQILSVVFMRKLAAARFDEKGHVTDAGADLNDPEAFGEYCKDTIILTVITQLLTTFTNYAFLLLLAFPAFAGYKLFFGIILPWLTAPSEAPEIDDKKQRKLDRKREKVVYRR</sequence>
<comment type="similarity">
    <text evidence="2">Belongs to the TMEM208 family.</text>
</comment>